<dbReference type="InterPro" id="IPR009091">
    <property type="entry name" value="RCC1/BLIP-II"/>
</dbReference>
<dbReference type="PANTHER" id="PTHR45982">
    <property type="entry name" value="REGULATOR OF CHROMOSOME CONDENSATION"/>
    <property type="match status" value="1"/>
</dbReference>
<keyword evidence="3" id="KW-1185">Reference proteome</keyword>
<gene>
    <name evidence="2" type="ORF">V6984_16180</name>
</gene>
<dbReference type="EMBL" id="CP146256">
    <property type="protein sequence ID" value="XAH73031.1"/>
    <property type="molecule type" value="Genomic_DNA"/>
</dbReference>
<evidence type="ECO:0000256" key="1">
    <source>
        <dbReference type="SAM" id="Phobius"/>
    </source>
</evidence>
<sequence length="533" mass="60527">MSLKIKVNVLLPVFVLFLITVFIVALQIVEKGRSAEENSGIELEEGKEDDLSVKVLNETSTNQFLVEDMDDLQISKEFHIENYYIDSKAEAGNYYFIDENKTLWGEGSNEYGQLGFKEKEGIDSFKSAPYKIAENVIHVDRGGVYFTIFLTEEGHLYGMGDNLNGLMGMENIEGKDYFLNPGSVVTEKPVLLMKDIVYARCGNRNIIALQKDGSVWWWGEFRTTSSKGGKEVKSISYSQPVKVLEGAQYVSCSSFCAGAIKEDGSLWLWGNNTFGSCGINSGEEDFINEPANVTDGVKMVWFDSMEFNSIQTPSIHLYEDNPEKCRYPYVTFIEKKGGELAACGYGVKGEESVERVYALFDDILRTEDAMNGEDFEPVKVSYSETFQPISIIQKDGDINLKLEECKYGWSPEELGEYLDTIGMGYKVIDGESEGEQVYCFVTLDNYFTFYFNQNKELYRFYSTAYGSRDGKISIGMRKEEAEIYLGEPIEEVVSADNNVYTTTIYQKEDVFFEIGYEHGRIFYIYESIIEPDK</sequence>
<dbReference type="InterPro" id="IPR000408">
    <property type="entry name" value="Reg_chr_condens"/>
</dbReference>
<dbReference type="SUPFAM" id="SSF50985">
    <property type="entry name" value="RCC1/BLIP-II"/>
    <property type="match status" value="1"/>
</dbReference>
<organism evidence="2 3">
    <name type="scientific">Kineothrix sedimenti</name>
    <dbReference type="NCBI Taxonomy" id="3123317"/>
    <lineage>
        <taxon>Bacteria</taxon>
        <taxon>Bacillati</taxon>
        <taxon>Bacillota</taxon>
        <taxon>Clostridia</taxon>
        <taxon>Lachnospirales</taxon>
        <taxon>Lachnospiraceae</taxon>
        <taxon>Kineothrix</taxon>
    </lineage>
</organism>
<keyword evidence="1" id="KW-1133">Transmembrane helix</keyword>
<dbReference type="Proteomes" id="UP001451571">
    <property type="component" value="Chromosome"/>
</dbReference>
<dbReference type="Gene3D" id="2.130.10.30">
    <property type="entry name" value="Regulator of chromosome condensation 1/beta-lactamase-inhibitor protein II"/>
    <property type="match status" value="1"/>
</dbReference>
<evidence type="ECO:0000313" key="2">
    <source>
        <dbReference type="EMBL" id="XAH73031.1"/>
    </source>
</evidence>
<dbReference type="InterPro" id="IPR051553">
    <property type="entry name" value="Ran_GTPase-activating"/>
</dbReference>
<protein>
    <recommendedName>
        <fullName evidence="4">Regulator of chromosome condensation (RCC1) repeat-containing protein</fullName>
    </recommendedName>
</protein>
<evidence type="ECO:0008006" key="4">
    <source>
        <dbReference type="Google" id="ProtNLM"/>
    </source>
</evidence>
<name>A0ABZ3ES26_9FIRM</name>
<keyword evidence="1" id="KW-0812">Transmembrane</keyword>
<keyword evidence="1" id="KW-0472">Membrane</keyword>
<proteinExistence type="predicted"/>
<evidence type="ECO:0000313" key="3">
    <source>
        <dbReference type="Proteomes" id="UP001451571"/>
    </source>
</evidence>
<feature type="transmembrane region" description="Helical" evidence="1">
    <location>
        <begin position="7"/>
        <end position="29"/>
    </location>
</feature>
<reference evidence="2 3" key="1">
    <citation type="submission" date="2024-02" db="EMBL/GenBank/DDBJ databases">
        <title>Bacterial strain from lacustrine sediment.</title>
        <authorList>
            <person name="Petit C."/>
            <person name="Fadhlaoui K."/>
        </authorList>
    </citation>
    <scope>NUCLEOTIDE SEQUENCE [LARGE SCALE GENOMIC DNA]</scope>
    <source>
        <strain evidence="2 3">IPX-CK</strain>
    </source>
</reference>
<dbReference type="RefSeq" id="WP_342756641.1">
    <property type="nucleotide sequence ID" value="NZ_CP146256.1"/>
</dbReference>
<dbReference type="PANTHER" id="PTHR45982:SF1">
    <property type="entry name" value="REGULATOR OF CHROMOSOME CONDENSATION"/>
    <property type="match status" value="1"/>
</dbReference>
<dbReference type="PROSITE" id="PS50012">
    <property type="entry name" value="RCC1_3"/>
    <property type="match status" value="1"/>
</dbReference>
<accession>A0ABZ3ES26</accession>